<proteinExistence type="predicted"/>
<keyword evidence="2" id="KW-1185">Reference proteome</keyword>
<dbReference type="Proteomes" id="UP000064893">
    <property type="component" value="Chromosome"/>
</dbReference>
<accession>A0A0S2HVY7</accession>
<organism evidence="1 2">
    <name type="scientific">Salinivirga cyanobacteriivorans</name>
    <dbReference type="NCBI Taxonomy" id="1307839"/>
    <lineage>
        <taxon>Bacteria</taxon>
        <taxon>Pseudomonadati</taxon>
        <taxon>Bacteroidota</taxon>
        <taxon>Bacteroidia</taxon>
        <taxon>Bacteroidales</taxon>
        <taxon>Salinivirgaceae</taxon>
        <taxon>Salinivirga</taxon>
    </lineage>
</organism>
<dbReference type="AlphaFoldDB" id="A0A0S2HVY7"/>
<evidence type="ECO:0000313" key="2">
    <source>
        <dbReference type="Proteomes" id="UP000064893"/>
    </source>
</evidence>
<dbReference type="KEGG" id="blq:L21SP5_00453"/>
<sequence>MKEIVKFSFISILFILGINIVSFSQSPNESSLGIQIEKNPEFRDVELYELKITQVFKIGNQGKDSIVLKAPTTMQIQSPQLGLKIDTIIGVSRYKVAQNQLIIYFSKDKIYDFEIFYSYFGNVANLNLIGGNLGSFYYWDANEEFWYFRSTNTKINEISISYPNNFYLLESFSNSKDIISEGTNKETFISRSIQNIPLQFILLNKLKYERKRVVKSNQYLYIYLPIDSTRNLYLNKNNIVKKIESQFDKVICFFDEVTSRNIDVIQIDYNKKGRALGNQIICDSSFFYTHHLLHEFIHVYSEIRTVKNDSGYFFLEESLTEFLAICLNYNSKNRDIYFDRKIAYYSNKSHANKSIFEVDKNSNENWDLIYGKTPFIIHLLSLRLNENEIYRILKDFYIHYSKKEVTFDDFSLFLRNQSVDKEVFSEFIRLL</sequence>
<evidence type="ECO:0000313" key="1">
    <source>
        <dbReference type="EMBL" id="ALO14132.1"/>
    </source>
</evidence>
<dbReference type="SUPFAM" id="SSF55486">
    <property type="entry name" value="Metalloproteases ('zincins'), catalytic domain"/>
    <property type="match status" value="1"/>
</dbReference>
<dbReference type="InterPro" id="IPR027268">
    <property type="entry name" value="Peptidase_M4/M1_CTD_sf"/>
</dbReference>
<dbReference type="Gene3D" id="1.10.390.10">
    <property type="entry name" value="Neutral Protease Domain 2"/>
    <property type="match status" value="1"/>
</dbReference>
<dbReference type="EMBL" id="CP013118">
    <property type="protein sequence ID" value="ALO14132.1"/>
    <property type="molecule type" value="Genomic_DNA"/>
</dbReference>
<dbReference type="STRING" id="1307839.L21SP5_00453"/>
<gene>
    <name evidence="1" type="ORF">L21SP5_00453</name>
</gene>
<reference evidence="1 2" key="1">
    <citation type="submission" date="2015-11" db="EMBL/GenBank/DDBJ databases">
        <title>Description and complete genome sequence of a novel strain predominating in hypersaline microbial mats and representing a new family of the Bacteriodetes phylum.</title>
        <authorList>
            <person name="Spring S."/>
            <person name="Bunk B."/>
            <person name="Sproer C."/>
            <person name="Klenk H.-P."/>
        </authorList>
    </citation>
    <scope>NUCLEOTIDE SEQUENCE [LARGE SCALE GENOMIC DNA]</scope>
    <source>
        <strain evidence="1 2">L21-Spi-D4</strain>
    </source>
</reference>
<protein>
    <submittedName>
        <fullName evidence="1">Uncharacterized protein</fullName>
    </submittedName>
</protein>
<name>A0A0S2HVY7_9BACT</name>